<dbReference type="InterPro" id="IPR027417">
    <property type="entry name" value="P-loop_NTPase"/>
</dbReference>
<keyword evidence="7" id="KW-1185">Reference proteome</keyword>
<feature type="transmembrane region" description="Helical" evidence="4">
    <location>
        <begin position="322"/>
        <end position="344"/>
    </location>
</feature>
<evidence type="ECO:0000256" key="3">
    <source>
        <dbReference type="SAM" id="MobiDB-lite"/>
    </source>
</evidence>
<accession>A0A9R0X7S6</accession>
<dbReference type="AlphaFoldDB" id="A0A9R0X7S6"/>
<dbReference type="SUPFAM" id="SSF52540">
    <property type="entry name" value="P-loop containing nucleoside triphosphate hydrolases"/>
    <property type="match status" value="1"/>
</dbReference>
<organism evidence="6 7">
    <name type="scientific">Triticum turgidum subsp. durum</name>
    <name type="common">Durum wheat</name>
    <name type="synonym">Triticum durum</name>
    <dbReference type="NCBI Taxonomy" id="4567"/>
    <lineage>
        <taxon>Eukaryota</taxon>
        <taxon>Viridiplantae</taxon>
        <taxon>Streptophyta</taxon>
        <taxon>Embryophyta</taxon>
        <taxon>Tracheophyta</taxon>
        <taxon>Spermatophyta</taxon>
        <taxon>Magnoliopsida</taxon>
        <taxon>Liliopsida</taxon>
        <taxon>Poales</taxon>
        <taxon>Poaceae</taxon>
        <taxon>BOP clade</taxon>
        <taxon>Pooideae</taxon>
        <taxon>Triticodae</taxon>
        <taxon>Triticeae</taxon>
        <taxon>Triticinae</taxon>
        <taxon>Triticum</taxon>
    </lineage>
</organism>
<dbReference type="GO" id="GO:0003777">
    <property type="term" value="F:microtubule motor activity"/>
    <property type="evidence" value="ECO:0007669"/>
    <property type="project" value="InterPro"/>
</dbReference>
<sequence length="371" mass="40949">MKKAKLLPLFQKKKDNSTTGKLFSLVCSRQTILEDGTAHRIDTLKAALAGRHSRPSSEPSYRPEGTKASSFTYDQDGKERAVAEINFLSLTDYVGPKQKTGWGVAALSSGKKTMYTLMNVPQMLNSNQSFVPYRQSKVTRILQDSLFKTSGAVVIACLEEVRAVQKSKACVRTIQKSKACSAVEHQSSVQNSPLDPVYLPTTTTHMALLPGYAMQFGSMVVQSEACVVMDRGRGHAVRRMGCVQCGAWVCVQCSTMAMEHRTTNTTSPPLCRWPNSEEPPLQCGSSCSCIGQKGEEKPGSMPLCRLQCSSSRVCVQCRGGHVLAVESVCACSAPVLVHLFIFLYNREKNKHIRSLFTFHYTSSHLHHWCLE</sequence>
<feature type="region of interest" description="Disordered" evidence="3">
    <location>
        <begin position="48"/>
        <end position="70"/>
    </location>
</feature>
<dbReference type="Pfam" id="PF00225">
    <property type="entry name" value="Kinesin"/>
    <property type="match status" value="1"/>
</dbReference>
<keyword evidence="1" id="KW-0493">Microtubule</keyword>
<dbReference type="Gramene" id="TRITD5Bv1G111040.1">
    <property type="protein sequence ID" value="TRITD5Bv1G111040.1"/>
    <property type="gene ID" value="TRITD5Bv1G111040"/>
</dbReference>
<dbReference type="GO" id="GO:0005874">
    <property type="term" value="C:microtubule"/>
    <property type="evidence" value="ECO:0007669"/>
    <property type="project" value="UniProtKB-KW"/>
</dbReference>
<dbReference type="Proteomes" id="UP000324705">
    <property type="component" value="Chromosome 5B"/>
</dbReference>
<keyword evidence="2" id="KW-0505">Motor protein</keyword>
<evidence type="ECO:0000256" key="2">
    <source>
        <dbReference type="ARBA" id="ARBA00023175"/>
    </source>
</evidence>
<dbReference type="InterPro" id="IPR036961">
    <property type="entry name" value="Kinesin_motor_dom_sf"/>
</dbReference>
<keyword evidence="4" id="KW-1133">Transmembrane helix</keyword>
<evidence type="ECO:0000313" key="6">
    <source>
        <dbReference type="EMBL" id="VAI31536.1"/>
    </source>
</evidence>
<gene>
    <name evidence="6" type="ORF">TRITD_5Bv1G111040</name>
</gene>
<dbReference type="GO" id="GO:0005524">
    <property type="term" value="F:ATP binding"/>
    <property type="evidence" value="ECO:0007669"/>
    <property type="project" value="InterPro"/>
</dbReference>
<evidence type="ECO:0000256" key="1">
    <source>
        <dbReference type="ARBA" id="ARBA00022701"/>
    </source>
</evidence>
<proteinExistence type="predicted"/>
<keyword evidence="4" id="KW-0472">Membrane</keyword>
<protein>
    <recommendedName>
        <fullName evidence="5">Kinesin motor domain-containing protein</fullName>
    </recommendedName>
</protein>
<dbReference type="GO" id="GO:0007018">
    <property type="term" value="P:microtubule-based movement"/>
    <property type="evidence" value="ECO:0007669"/>
    <property type="project" value="InterPro"/>
</dbReference>
<dbReference type="InterPro" id="IPR001752">
    <property type="entry name" value="Kinesin_motor_dom"/>
</dbReference>
<evidence type="ECO:0000256" key="4">
    <source>
        <dbReference type="SAM" id="Phobius"/>
    </source>
</evidence>
<name>A0A9R0X7S6_TRITD</name>
<evidence type="ECO:0000259" key="5">
    <source>
        <dbReference type="Pfam" id="PF00225"/>
    </source>
</evidence>
<feature type="domain" description="Kinesin motor" evidence="5">
    <location>
        <begin position="111"/>
        <end position="161"/>
    </location>
</feature>
<evidence type="ECO:0000313" key="7">
    <source>
        <dbReference type="Proteomes" id="UP000324705"/>
    </source>
</evidence>
<dbReference type="Gene3D" id="3.40.850.10">
    <property type="entry name" value="Kinesin motor domain"/>
    <property type="match status" value="1"/>
</dbReference>
<keyword evidence="4" id="KW-0812">Transmembrane</keyword>
<dbReference type="GO" id="GO:0008017">
    <property type="term" value="F:microtubule binding"/>
    <property type="evidence" value="ECO:0007669"/>
    <property type="project" value="InterPro"/>
</dbReference>
<dbReference type="EMBL" id="LT934120">
    <property type="protein sequence ID" value="VAI31536.1"/>
    <property type="molecule type" value="Genomic_DNA"/>
</dbReference>
<reference evidence="6 7" key="1">
    <citation type="submission" date="2017-09" db="EMBL/GenBank/DDBJ databases">
        <authorList>
            <consortium name="International Durum Wheat Genome Sequencing Consortium (IDWGSC)"/>
            <person name="Milanesi L."/>
        </authorList>
    </citation>
    <scope>NUCLEOTIDE SEQUENCE [LARGE SCALE GENOMIC DNA]</scope>
    <source>
        <strain evidence="7">cv. Svevo</strain>
    </source>
</reference>